<organism evidence="1 2">
    <name type="scientific">Rhizophagus irregularis</name>
    <dbReference type="NCBI Taxonomy" id="588596"/>
    <lineage>
        <taxon>Eukaryota</taxon>
        <taxon>Fungi</taxon>
        <taxon>Fungi incertae sedis</taxon>
        <taxon>Mucoromycota</taxon>
        <taxon>Glomeromycotina</taxon>
        <taxon>Glomeromycetes</taxon>
        <taxon>Glomerales</taxon>
        <taxon>Glomeraceae</taxon>
        <taxon>Rhizophagus</taxon>
    </lineage>
</organism>
<dbReference type="VEuPathDB" id="FungiDB:RhiirFUN_008171"/>
<keyword evidence="2" id="KW-1185">Reference proteome</keyword>
<evidence type="ECO:0000313" key="1">
    <source>
        <dbReference type="EMBL" id="PKY54210.1"/>
    </source>
</evidence>
<name>A0A2I1H5Q4_9GLOM</name>
<evidence type="ECO:0000313" key="2">
    <source>
        <dbReference type="Proteomes" id="UP000234323"/>
    </source>
</evidence>
<dbReference type="EMBL" id="LLXI01001557">
    <property type="protein sequence ID" value="PKY54210.1"/>
    <property type="molecule type" value="Genomic_DNA"/>
</dbReference>
<dbReference type="VEuPathDB" id="FungiDB:FUN_008042"/>
<gene>
    <name evidence="1" type="ORF">RhiirA4_472885</name>
</gene>
<dbReference type="VEuPathDB" id="FungiDB:RhiirA1_449890"/>
<dbReference type="Proteomes" id="UP000234323">
    <property type="component" value="Unassembled WGS sequence"/>
</dbReference>
<protein>
    <recommendedName>
        <fullName evidence="3">CCHC-type domain-containing protein</fullName>
    </recommendedName>
</protein>
<reference evidence="1 2" key="1">
    <citation type="submission" date="2015-10" db="EMBL/GenBank/DDBJ databases">
        <title>Genome analyses suggest a sexual origin of heterokaryosis in a supposedly ancient asexual fungus.</title>
        <authorList>
            <person name="Ropars J."/>
            <person name="Sedzielewska K."/>
            <person name="Noel J."/>
            <person name="Charron P."/>
            <person name="Farinelli L."/>
            <person name="Marton T."/>
            <person name="Kruger M."/>
            <person name="Pelin A."/>
            <person name="Brachmann A."/>
            <person name="Corradi N."/>
        </authorList>
    </citation>
    <scope>NUCLEOTIDE SEQUENCE [LARGE SCALE GENOMIC DNA]</scope>
    <source>
        <strain evidence="1 2">A4</strain>
    </source>
</reference>
<accession>A0A2I1H5Q4</accession>
<evidence type="ECO:0008006" key="3">
    <source>
        <dbReference type="Google" id="ProtNLM"/>
    </source>
</evidence>
<comment type="caution">
    <text evidence="1">The sequence shown here is derived from an EMBL/GenBank/DDBJ whole genome shotgun (WGS) entry which is preliminary data.</text>
</comment>
<dbReference type="AlphaFoldDB" id="A0A2I1H5Q4"/>
<proteinExistence type="predicted"/>
<sequence>MTDDDYTLLDTVSLVKNNYTEVALNEINFKYINQVRGEQVYTESLQSIVSAKAKYGRSLGLARKLLDLAQKLDCFNEVNGMFQNFIDNKQQELLQKQQEITDKDVNEKENEKNCFNPITSRRRGRPPNRYLSEGEIAKQKKVKVDHEGNLLENKEMDNNKKQRRCKGCQETGHDLRNCKNKVLAKLAKEFCNKEIPDFNELFHDDLTTDDLERLICIESVVEQQEICPYLKFNTEELKQAAHILDEFYFCLEETLNRFIYFVNKNHKSENLIKVISDIVSELNQMRWDLTP</sequence>